<dbReference type="PANTHER" id="PTHR20941:SF1">
    <property type="entry name" value="FOLIC ACID SYNTHESIS PROTEIN FOL1"/>
    <property type="match status" value="1"/>
</dbReference>
<evidence type="ECO:0000256" key="8">
    <source>
        <dbReference type="ARBA" id="ARBA00022909"/>
    </source>
</evidence>
<evidence type="ECO:0000313" key="11">
    <source>
        <dbReference type="Proteomes" id="UP001232493"/>
    </source>
</evidence>
<evidence type="ECO:0000256" key="5">
    <source>
        <dbReference type="ARBA" id="ARBA00022679"/>
    </source>
</evidence>
<evidence type="ECO:0000256" key="3">
    <source>
        <dbReference type="ARBA" id="ARBA00004763"/>
    </source>
</evidence>
<comment type="cofactor">
    <cofactor evidence="2">
        <name>Mg(2+)</name>
        <dbReference type="ChEBI" id="CHEBI:18420"/>
    </cofactor>
</comment>
<keyword evidence="7" id="KW-0460">Magnesium</keyword>
<proteinExistence type="predicted"/>
<dbReference type="GO" id="GO:0004156">
    <property type="term" value="F:dihydropteroate synthase activity"/>
    <property type="evidence" value="ECO:0007669"/>
    <property type="project" value="UniProtKB-EC"/>
</dbReference>
<dbReference type="PANTHER" id="PTHR20941">
    <property type="entry name" value="FOLATE SYNTHESIS PROTEINS"/>
    <property type="match status" value="1"/>
</dbReference>
<comment type="pathway">
    <text evidence="3">Cofactor biosynthesis; tetrahydrofolate biosynthesis; 7,8-dihydrofolate from 2-amino-4-hydroxy-6-hydroxymethyl-7,8-dihydropteridine diphosphate and 4-aminobenzoate: step 1/2.</text>
</comment>
<dbReference type="NCBIfam" id="TIGR01496">
    <property type="entry name" value="DHPS"/>
    <property type="match status" value="1"/>
</dbReference>
<feature type="domain" description="Pterin-binding" evidence="9">
    <location>
        <begin position="134"/>
        <end position="390"/>
    </location>
</feature>
<dbReference type="InterPro" id="IPR000489">
    <property type="entry name" value="Pterin-binding_dom"/>
</dbReference>
<dbReference type="Gene3D" id="3.20.20.20">
    <property type="entry name" value="Dihydropteroate synthase-like"/>
    <property type="match status" value="1"/>
</dbReference>
<name>A0ABY8PPV7_9BACT</name>
<evidence type="ECO:0000256" key="1">
    <source>
        <dbReference type="ARBA" id="ARBA00000012"/>
    </source>
</evidence>
<evidence type="ECO:0000259" key="9">
    <source>
        <dbReference type="PROSITE" id="PS50972"/>
    </source>
</evidence>
<keyword evidence="6" id="KW-0479">Metal-binding</keyword>
<gene>
    <name evidence="10" type="primary">folP</name>
    <name evidence="10" type="ORF">JRV97_09945</name>
</gene>
<comment type="catalytic activity">
    <reaction evidence="1">
        <text>(7,8-dihydropterin-6-yl)methyl diphosphate + 4-aminobenzoate = 7,8-dihydropteroate + diphosphate</text>
        <dbReference type="Rhea" id="RHEA:19949"/>
        <dbReference type="ChEBI" id="CHEBI:17836"/>
        <dbReference type="ChEBI" id="CHEBI:17839"/>
        <dbReference type="ChEBI" id="CHEBI:33019"/>
        <dbReference type="ChEBI" id="CHEBI:72950"/>
        <dbReference type="EC" id="2.5.1.15"/>
    </reaction>
</comment>
<dbReference type="EMBL" id="CP069362">
    <property type="protein sequence ID" value="WGS64672.1"/>
    <property type="molecule type" value="Genomic_DNA"/>
</dbReference>
<keyword evidence="11" id="KW-1185">Reference proteome</keyword>
<evidence type="ECO:0000313" key="10">
    <source>
        <dbReference type="EMBL" id="WGS64672.1"/>
    </source>
</evidence>
<evidence type="ECO:0000256" key="4">
    <source>
        <dbReference type="ARBA" id="ARBA00012458"/>
    </source>
</evidence>
<keyword evidence="8" id="KW-0289">Folate biosynthesis</keyword>
<dbReference type="InterPro" id="IPR006390">
    <property type="entry name" value="DHP_synth_dom"/>
</dbReference>
<dbReference type="Pfam" id="PF00809">
    <property type="entry name" value="Pterin_bind"/>
    <property type="match status" value="1"/>
</dbReference>
<accession>A0ABY8PPV7</accession>
<dbReference type="CDD" id="cd00739">
    <property type="entry name" value="DHPS"/>
    <property type="match status" value="1"/>
</dbReference>
<dbReference type="RefSeq" id="WP_280998501.1">
    <property type="nucleotide sequence ID" value="NZ_CP069362.1"/>
</dbReference>
<dbReference type="InterPro" id="IPR045031">
    <property type="entry name" value="DHP_synth-like"/>
</dbReference>
<dbReference type="EC" id="2.5.1.15" evidence="4"/>
<evidence type="ECO:0000256" key="2">
    <source>
        <dbReference type="ARBA" id="ARBA00001946"/>
    </source>
</evidence>
<protein>
    <recommendedName>
        <fullName evidence="4">dihydropteroate synthase</fullName>
        <ecNumber evidence="4">2.5.1.15</ecNumber>
    </recommendedName>
</protein>
<dbReference type="SUPFAM" id="SSF51717">
    <property type="entry name" value="Dihydropteroate synthetase-like"/>
    <property type="match status" value="1"/>
</dbReference>
<reference evidence="10 11" key="1">
    <citation type="submission" date="2021-02" db="EMBL/GenBank/DDBJ databases">
        <title>Characterization of Marinitoga sp. nov. str. BP5-C20A.</title>
        <authorList>
            <person name="Erauso G."/>
            <person name="Postec A."/>
        </authorList>
    </citation>
    <scope>NUCLEOTIDE SEQUENCE [LARGE SCALE GENOMIC DNA]</scope>
    <source>
        <strain evidence="10 11">BP5-C20A</strain>
    </source>
</reference>
<sequence>MVRLRMLEDIDLEKEIQVDPASIPIFNSKMRHYYILIEDIDVTSANIIKQEMLSRGGDVAIHKYAINHKIDKTNILLIGTKKQYDLLIKKLMSMNYWDIPKVRNALEKLFKNIKKKKWEYSISDNRKLILGENSKIMGILNVTPDSFHAPSRIKSVDQAIENAKKMIEEGAEILDIGAESTRPGSESVELKEEIERIIPVIKALRKEFPEIVLSIDTYKSQVAKKAIENGVDIINDISGMQFDKNMVHVVAESKLPIVIMHIKGTPKDMQKNPYYENCISELLEYFEERIDYAHKHGVEQIIIDPGFGFGKRVQDNLNLSYNISEFRVLGYPILMGHSRKSTIGHVLNLPDTKDRLEGTLALTSYYALNDVEIIRVHDVKENYRTAKMIEALRGYKKY</sequence>
<dbReference type="PROSITE" id="PS00793">
    <property type="entry name" value="DHPS_2"/>
    <property type="match status" value="1"/>
</dbReference>
<evidence type="ECO:0000256" key="6">
    <source>
        <dbReference type="ARBA" id="ARBA00022723"/>
    </source>
</evidence>
<dbReference type="Proteomes" id="UP001232493">
    <property type="component" value="Chromosome"/>
</dbReference>
<evidence type="ECO:0000256" key="7">
    <source>
        <dbReference type="ARBA" id="ARBA00022842"/>
    </source>
</evidence>
<organism evidence="10 11">
    <name type="scientific">Marinitoga aeolica</name>
    <dbReference type="NCBI Taxonomy" id="2809031"/>
    <lineage>
        <taxon>Bacteria</taxon>
        <taxon>Thermotogati</taxon>
        <taxon>Thermotogota</taxon>
        <taxon>Thermotogae</taxon>
        <taxon>Petrotogales</taxon>
        <taxon>Petrotogaceae</taxon>
        <taxon>Marinitoga</taxon>
    </lineage>
</organism>
<dbReference type="InterPro" id="IPR011005">
    <property type="entry name" value="Dihydropteroate_synth-like_sf"/>
</dbReference>
<keyword evidence="5 10" id="KW-0808">Transferase</keyword>
<dbReference type="PROSITE" id="PS50972">
    <property type="entry name" value="PTERIN_BINDING"/>
    <property type="match status" value="1"/>
</dbReference>